<dbReference type="KEGG" id="fvr:FVEG_06163"/>
<sequence>MLLAQRRTSTSVDVHIDGPLQVVTLQVVTSQSSLSAHGTQREELDDDNQWSLLLHLILTGVTWENLLDPAIGSQ</sequence>
<dbReference type="RefSeq" id="XP_018751530.1">
    <property type="nucleotide sequence ID" value="XM_018894446.1"/>
</dbReference>
<dbReference type="EMBL" id="DS022248">
    <property type="protein sequence ID" value="EWG45339.1"/>
    <property type="molecule type" value="Genomic_DNA"/>
</dbReference>
<evidence type="ECO:0000313" key="1">
    <source>
        <dbReference type="EMBL" id="EWG45339.1"/>
    </source>
</evidence>
<accession>W7MCP6</accession>
<dbReference type="HOGENOM" id="CLU_2688017_0_0_1"/>
<dbReference type="EMBL" id="CM000579">
    <property type="protein sequence ID" value="EWG45339.1"/>
    <property type="molecule type" value="Genomic_DNA"/>
</dbReference>
<organism evidence="1 2">
    <name type="scientific">Gibberella moniliformis (strain M3125 / FGSC 7600)</name>
    <name type="common">Maize ear and stalk rot fungus</name>
    <name type="synonym">Fusarium verticillioides</name>
    <dbReference type="NCBI Taxonomy" id="334819"/>
    <lineage>
        <taxon>Eukaryota</taxon>
        <taxon>Fungi</taxon>
        <taxon>Dikarya</taxon>
        <taxon>Ascomycota</taxon>
        <taxon>Pezizomycotina</taxon>
        <taxon>Sordariomycetes</taxon>
        <taxon>Hypocreomycetidae</taxon>
        <taxon>Hypocreales</taxon>
        <taxon>Nectriaceae</taxon>
        <taxon>Fusarium</taxon>
        <taxon>Fusarium fujikuroi species complex</taxon>
    </lineage>
</organism>
<proteinExistence type="predicted"/>
<protein>
    <submittedName>
        <fullName evidence="1">Uncharacterized protein</fullName>
    </submittedName>
</protein>
<dbReference type="VEuPathDB" id="FungiDB:FVEG_06163"/>
<gene>
    <name evidence="1" type="ORF">FVEG_06163</name>
</gene>
<dbReference type="GeneID" id="30064080"/>
<evidence type="ECO:0000313" key="2">
    <source>
        <dbReference type="Proteomes" id="UP000009096"/>
    </source>
</evidence>
<reference evidence="1 2" key="1">
    <citation type="journal article" date="2010" name="Nature">
        <title>Comparative genomics reveals mobile pathogenicity chromosomes in Fusarium.</title>
        <authorList>
            <person name="Ma L.J."/>
            <person name="van der Does H.C."/>
            <person name="Borkovich K.A."/>
            <person name="Coleman J.J."/>
            <person name="Daboussi M.J."/>
            <person name="Di Pietro A."/>
            <person name="Dufresne M."/>
            <person name="Freitag M."/>
            <person name="Grabherr M."/>
            <person name="Henrissat B."/>
            <person name="Houterman P.M."/>
            <person name="Kang S."/>
            <person name="Shim W.B."/>
            <person name="Woloshuk C."/>
            <person name="Xie X."/>
            <person name="Xu J.R."/>
            <person name="Antoniw J."/>
            <person name="Baker S.E."/>
            <person name="Bluhm B.H."/>
            <person name="Breakspear A."/>
            <person name="Brown D.W."/>
            <person name="Butchko R.A."/>
            <person name="Chapman S."/>
            <person name="Coulson R."/>
            <person name="Coutinho P.M."/>
            <person name="Danchin E.G."/>
            <person name="Diener A."/>
            <person name="Gale L.R."/>
            <person name="Gardiner D.M."/>
            <person name="Goff S."/>
            <person name="Hammond-Kosack K.E."/>
            <person name="Hilburn K."/>
            <person name="Hua-Van A."/>
            <person name="Jonkers W."/>
            <person name="Kazan K."/>
            <person name="Kodira C.D."/>
            <person name="Koehrsen M."/>
            <person name="Kumar L."/>
            <person name="Lee Y.H."/>
            <person name="Li L."/>
            <person name="Manners J.M."/>
            <person name="Miranda-Saavedra D."/>
            <person name="Mukherjee M."/>
            <person name="Park G."/>
            <person name="Park J."/>
            <person name="Park S.Y."/>
            <person name="Proctor R.H."/>
            <person name="Regev A."/>
            <person name="Ruiz-Roldan M.C."/>
            <person name="Sain D."/>
            <person name="Sakthikumar S."/>
            <person name="Sykes S."/>
            <person name="Schwartz D.C."/>
            <person name="Turgeon B.G."/>
            <person name="Wapinski I."/>
            <person name="Yoder O."/>
            <person name="Young S."/>
            <person name="Zeng Q."/>
            <person name="Zhou S."/>
            <person name="Galagan J."/>
            <person name="Cuomo C.A."/>
            <person name="Kistler H.C."/>
            <person name="Rep M."/>
        </authorList>
    </citation>
    <scope>NUCLEOTIDE SEQUENCE [LARGE SCALE GENOMIC DNA]</scope>
    <source>
        <strain evidence="2">M3125 / FGSC 7600</strain>
    </source>
</reference>
<dbReference type="AlphaFoldDB" id="W7MCP6"/>
<dbReference type="Proteomes" id="UP000009096">
    <property type="component" value="Chromosome 2"/>
</dbReference>
<name>W7MCP6_GIBM7</name>
<keyword evidence="2" id="KW-1185">Reference proteome</keyword>